<dbReference type="STRING" id="335541.Swol_1570"/>
<dbReference type="InterPro" id="IPR002716">
    <property type="entry name" value="PIN_dom"/>
</dbReference>
<dbReference type="Pfam" id="PF01850">
    <property type="entry name" value="PIN"/>
    <property type="match status" value="1"/>
</dbReference>
<dbReference type="Proteomes" id="UP000001968">
    <property type="component" value="Chromosome"/>
</dbReference>
<dbReference type="HOGENOM" id="CLU_128080_0_0_9"/>
<dbReference type="eggNOG" id="COG5573">
    <property type="taxonomic scope" value="Bacteria"/>
</dbReference>
<dbReference type="AlphaFoldDB" id="Q0AWN1"/>
<dbReference type="InterPro" id="IPR029060">
    <property type="entry name" value="PIN-like_dom_sf"/>
</dbReference>
<dbReference type="Gene3D" id="3.40.50.1010">
    <property type="entry name" value="5'-nuclease"/>
    <property type="match status" value="1"/>
</dbReference>
<dbReference type="OrthoDB" id="13900at2"/>
<dbReference type="PANTHER" id="PTHR38826">
    <property type="entry name" value="RIBONUCLEASE VAPC13"/>
    <property type="match status" value="1"/>
</dbReference>
<organism evidence="2 3">
    <name type="scientific">Syntrophomonas wolfei subsp. wolfei (strain DSM 2245B / Goettingen)</name>
    <dbReference type="NCBI Taxonomy" id="335541"/>
    <lineage>
        <taxon>Bacteria</taxon>
        <taxon>Bacillati</taxon>
        <taxon>Bacillota</taxon>
        <taxon>Clostridia</taxon>
        <taxon>Eubacteriales</taxon>
        <taxon>Syntrophomonadaceae</taxon>
        <taxon>Syntrophomonas</taxon>
    </lineage>
</organism>
<dbReference type="PANTHER" id="PTHR38826:SF5">
    <property type="entry name" value="RIBONUCLEASE VAPC13"/>
    <property type="match status" value="1"/>
</dbReference>
<evidence type="ECO:0000313" key="2">
    <source>
        <dbReference type="EMBL" id="ABI68873.1"/>
    </source>
</evidence>
<accession>Q0AWN1</accession>
<name>Q0AWN1_SYNWW</name>
<feature type="domain" description="PIN" evidence="1">
    <location>
        <begin position="9"/>
        <end position="126"/>
    </location>
</feature>
<dbReference type="InterPro" id="IPR052106">
    <property type="entry name" value="PINc/VapC_TA"/>
</dbReference>
<dbReference type="CDD" id="cd18692">
    <property type="entry name" value="PIN_VapC-like"/>
    <property type="match status" value="1"/>
</dbReference>
<dbReference type="EMBL" id="CP000448">
    <property type="protein sequence ID" value="ABI68873.1"/>
    <property type="molecule type" value="Genomic_DNA"/>
</dbReference>
<protein>
    <submittedName>
        <fullName evidence="2">PilT-like protein</fullName>
    </submittedName>
</protein>
<gene>
    <name evidence="2" type="ordered locus">Swol_1570</name>
</gene>
<dbReference type="SUPFAM" id="SSF88723">
    <property type="entry name" value="PIN domain-like"/>
    <property type="match status" value="1"/>
</dbReference>
<evidence type="ECO:0000313" key="3">
    <source>
        <dbReference type="Proteomes" id="UP000001968"/>
    </source>
</evidence>
<reference evidence="3" key="1">
    <citation type="journal article" date="2010" name="Environ. Microbiol.">
        <title>The genome of Syntrophomonas wolfei: new insights into syntrophic metabolism and biohydrogen production.</title>
        <authorList>
            <person name="Sieber J.R."/>
            <person name="Sims D.R."/>
            <person name="Han C."/>
            <person name="Kim E."/>
            <person name="Lykidis A."/>
            <person name="Lapidus A.L."/>
            <person name="McDonnald E."/>
            <person name="Rohlin L."/>
            <person name="Culley D.E."/>
            <person name="Gunsalus R."/>
            <person name="McInerney M.J."/>
        </authorList>
    </citation>
    <scope>NUCLEOTIDE SEQUENCE [LARGE SCALE GENOMIC DNA]</scope>
    <source>
        <strain evidence="3">DSM 2245B / Goettingen</strain>
    </source>
</reference>
<dbReference type="KEGG" id="swo:Swol_1570"/>
<proteinExistence type="predicted"/>
<sequence>MNLMKDRFFLDTNIIVYIFDKHSKQKNQIAQELLKEALQSGTGVISFQVIQEFCNVALNKFKKPMSLSDCREFINRFLFPVCEVFPGMELYNTALDIREKSGYNYYDALIVAAALHSKCMIIYTEDMQDGANIMGVKIKNPF</sequence>
<keyword evidence="3" id="KW-1185">Reference proteome</keyword>
<evidence type="ECO:0000259" key="1">
    <source>
        <dbReference type="Pfam" id="PF01850"/>
    </source>
</evidence>